<keyword evidence="2" id="KW-0472">Membrane</keyword>
<reference evidence="3" key="1">
    <citation type="submission" date="2024-07" db="EMBL/GenBank/DDBJ databases">
        <authorList>
            <person name="Kim Y.J."/>
            <person name="Jeong J.Y."/>
        </authorList>
    </citation>
    <scope>NUCLEOTIDE SEQUENCE</scope>
    <source>
        <strain evidence="3">GIHE-MW2</strain>
    </source>
</reference>
<sequence length="122" mass="13217">MSDQDNFTGGLIVGAVVGGLVGGVIGFLLGGGRSQEVLADENSPLPESKLRKIIKRPLKGEEEKISVARRTLEEKIAQLNEAIDEVRFQLGDDHDHSDELDNPEAISSPVAPRKPMTDNRTD</sequence>
<feature type="transmembrane region" description="Helical" evidence="2">
    <location>
        <begin position="6"/>
        <end position="29"/>
    </location>
</feature>
<evidence type="ECO:0008006" key="4">
    <source>
        <dbReference type="Google" id="ProtNLM"/>
    </source>
</evidence>
<evidence type="ECO:0000256" key="1">
    <source>
        <dbReference type="SAM" id="MobiDB-lite"/>
    </source>
</evidence>
<evidence type="ECO:0000313" key="3">
    <source>
        <dbReference type="EMBL" id="XCM38694.1"/>
    </source>
</evidence>
<accession>A0AAU8JJM9</accession>
<gene>
    <name evidence="3" type="ORF">ABWT76_001555</name>
</gene>
<feature type="region of interest" description="Disordered" evidence="1">
    <location>
        <begin position="88"/>
        <end position="122"/>
    </location>
</feature>
<dbReference type="AlphaFoldDB" id="A0AAU8JJM9"/>
<evidence type="ECO:0000256" key="2">
    <source>
        <dbReference type="SAM" id="Phobius"/>
    </source>
</evidence>
<keyword evidence="2" id="KW-1133">Transmembrane helix</keyword>
<protein>
    <recommendedName>
        <fullName evidence="4">Gas vesicle protein</fullName>
    </recommendedName>
</protein>
<proteinExistence type="predicted"/>
<organism evidence="3">
    <name type="scientific">Planktothricoides raciborskii GIHE-MW2</name>
    <dbReference type="NCBI Taxonomy" id="2792601"/>
    <lineage>
        <taxon>Bacteria</taxon>
        <taxon>Bacillati</taxon>
        <taxon>Cyanobacteriota</taxon>
        <taxon>Cyanophyceae</taxon>
        <taxon>Oscillatoriophycideae</taxon>
        <taxon>Oscillatoriales</taxon>
        <taxon>Oscillatoriaceae</taxon>
        <taxon>Planktothricoides</taxon>
    </lineage>
</organism>
<dbReference type="EMBL" id="CP159837">
    <property type="protein sequence ID" value="XCM38694.1"/>
    <property type="molecule type" value="Genomic_DNA"/>
</dbReference>
<keyword evidence="2" id="KW-0812">Transmembrane</keyword>
<dbReference type="RefSeq" id="WP_054465967.1">
    <property type="nucleotide sequence ID" value="NZ_CP159837.1"/>
</dbReference>
<feature type="compositionally biased region" description="Basic and acidic residues" evidence="1">
    <location>
        <begin position="88"/>
        <end position="99"/>
    </location>
</feature>
<name>A0AAU8JJM9_9CYAN</name>